<dbReference type="Pfam" id="PF15865">
    <property type="entry name" value="Fanconi_A_N"/>
    <property type="match status" value="1"/>
</dbReference>
<evidence type="ECO:0000259" key="5">
    <source>
        <dbReference type="Pfam" id="PF24783"/>
    </source>
</evidence>
<reference evidence="6" key="1">
    <citation type="submission" date="2025-08" db="UniProtKB">
        <authorList>
            <consortium name="Ensembl"/>
        </authorList>
    </citation>
    <scope>IDENTIFICATION</scope>
</reference>
<evidence type="ECO:0000256" key="1">
    <source>
        <dbReference type="SAM" id="MobiDB-lite"/>
    </source>
</evidence>
<feature type="region of interest" description="Disordered" evidence="1">
    <location>
        <begin position="177"/>
        <end position="196"/>
    </location>
</feature>
<dbReference type="Pfam" id="PF03511">
    <property type="entry name" value="FANCA_CTD"/>
    <property type="match status" value="1"/>
</dbReference>
<sequence>NEKETRHVLDLLLLDEILGCVFTTVDQGRTSSRPPCLHPALTTHFILHVPLSPVLVSALRDQASLLGMPIGILAAKTAASNLEKISADSGQVALLNAEQRNKLSCLLQTLKDLLTRNAFCRLLFAQEIWKMQVRGRGLRFTALGATRPGSVSLRASAPDWPQLGYGGHFSLPLGDAGDRRPSGAATAPGPAGDAQERSVQLLSPQLPSALSAEDLIRQLQQVLETSEVNWRHVLSCVSTLLICHAEAEPLVKDLLGRLLTKAFENYDLESMITAFLIVRQAALEGPAVFVPYSEWFKAAFGSAGGLHSSSKKASVFFFKFLSDLVPFEAPQYLKVHILHPPLVPSKYRPFLLEYVTLAKTRLADLKVSIEDMGLYEDLSSTKEAVQPQSQALQDAEKAVQIFETTRKIPVSVMEARYGVLTAVPQRMLFPWAEKIPPNMFARYVEECRALKEKLLPGEGCVQPPPRQSPARLPDCLAGLAAHPAGRHTALSCWSFCPLSPAAGVPAQIAVISEKLSRVLGSAAEGEEAASPGPRMKLDLSAPEVERQHQEVVDLLLSSFCQNVIAASYFLPPERQGAWPSRLVRTICGFRRLLPSLLGRLCQLLCHQSRSLNEAQVVGLATLAVHLNEARALIPEVDLCASSAPCSASVRGLSVPELWDHLLVCRTGESAVFCMRFCTAALAYFLCKFSSLSHDERCRLLHPGFVKKLQYLVPRFHLEARGHGFGDGLVELPWETFCQPTPCSREAALRLWKQTHFRELLWESAFQLTLQEWLLMELGVHPDGDVLSACERYEFQHWALHQHFLPAPAAARGCDGDLSEMCAVLLGLSLSQRLDGLPSWLQEMLLELERRRAPLDSCESRGHFPFCVFRERLNALGTGSAVGERLPWQQELLLQRQALLSLPPAVLVAARHRGRSTSLDCEDFFSFVNTELKNVSSRGYALSYDITAHFFRGLLGASLECEDPAREVTAVLALCQARSPVILYGLLAPLEVFRDPSAASGLPLSRPSRCSRSSLLPVLAPPPSFLSSEASFPRSDIPWISAAFLHFTIQQQAGQERPEGLLKRLGAGAEQPERCPLPRLCRLQEGLDARKSLAWSSEVLRHLGDRGVSWLALFSSAEEGADSPHRILRSAVSEQHLRLLPWAFYSVLLTVEAERLPREPAFLAVAVDMYAQLLQLFVDGDTAEGRLPASAPVSPRGRVGPALSHWHPHRLLPALAARSAGDRDARSPCRGPAVGKCVRARWQGDRGRALAEGPLRRRLRLPASSRARLVFQTKRPRRPFSKASKGFEYLAGGAGAPSFTSFTRPGSCVANGAG</sequence>
<feature type="compositionally biased region" description="Low complexity" evidence="1">
    <location>
        <begin position="182"/>
        <end position="196"/>
    </location>
</feature>
<dbReference type="Pfam" id="PF24783">
    <property type="entry name" value="FANCA_arcN"/>
    <property type="match status" value="1"/>
</dbReference>
<dbReference type="InterPro" id="IPR031729">
    <property type="entry name" value="Fanconi_A_N"/>
</dbReference>
<dbReference type="GO" id="GO:0036297">
    <property type="term" value="P:interstrand cross-link repair"/>
    <property type="evidence" value="ECO:0007669"/>
    <property type="project" value="InterPro"/>
</dbReference>
<dbReference type="OMA" id="AIPHCPA"/>
<dbReference type="PANTHER" id="PTHR12047:SF2">
    <property type="entry name" value="FANCONI ANEMIA GROUP A PROTEIN"/>
    <property type="match status" value="1"/>
</dbReference>
<feature type="domain" description="Fanconi anaemia group A protein N-terminal" evidence="3">
    <location>
        <begin position="202"/>
        <end position="368"/>
    </location>
</feature>
<keyword evidence="7" id="KW-1185">Reference proteome</keyword>
<dbReference type="InterPro" id="IPR055277">
    <property type="entry name" value="Fanconi_A_C"/>
</dbReference>
<proteinExistence type="predicted"/>
<dbReference type="PANTHER" id="PTHR12047">
    <property type="entry name" value="FANCONI ANEMIA GROUP A PROTEIN"/>
    <property type="match status" value="1"/>
</dbReference>
<evidence type="ECO:0000313" key="6">
    <source>
        <dbReference type="Ensembl" id="ENSVKKP00000008445.1"/>
    </source>
</evidence>
<evidence type="ECO:0000313" key="7">
    <source>
        <dbReference type="Proteomes" id="UP000694545"/>
    </source>
</evidence>
<accession>A0A8D2J4R4</accession>
<dbReference type="GO" id="GO:0043240">
    <property type="term" value="C:Fanconi anaemia nuclear complex"/>
    <property type="evidence" value="ECO:0007669"/>
    <property type="project" value="InterPro"/>
</dbReference>
<dbReference type="Ensembl" id="ENSVKKT00000008661.1">
    <property type="protein sequence ID" value="ENSVKKP00000008445.1"/>
    <property type="gene ID" value="ENSVKKG00000006003.1"/>
</dbReference>
<name>A0A8D2J4R4_VARKO</name>
<dbReference type="InterPro" id="IPR055386">
    <property type="entry name" value="FANCA_helical"/>
</dbReference>
<feature type="domain" description="Fanconi anaemia group A protein C-terminal" evidence="2">
    <location>
        <begin position="1039"/>
        <end position="1185"/>
    </location>
</feature>
<evidence type="ECO:0000259" key="3">
    <source>
        <dbReference type="Pfam" id="PF15865"/>
    </source>
</evidence>
<dbReference type="InterPro" id="IPR055387">
    <property type="entry name" value="FANCA_arcN"/>
</dbReference>
<dbReference type="PRINTS" id="PR00826">
    <property type="entry name" value="FANCONIAGENE"/>
</dbReference>
<evidence type="ECO:0000259" key="4">
    <source>
        <dbReference type="Pfam" id="PF24781"/>
    </source>
</evidence>
<organism evidence="6 7">
    <name type="scientific">Varanus komodoensis</name>
    <name type="common">Komodo dragon</name>
    <dbReference type="NCBI Taxonomy" id="61221"/>
    <lineage>
        <taxon>Eukaryota</taxon>
        <taxon>Metazoa</taxon>
        <taxon>Chordata</taxon>
        <taxon>Craniata</taxon>
        <taxon>Vertebrata</taxon>
        <taxon>Euteleostomi</taxon>
        <taxon>Lepidosauria</taxon>
        <taxon>Squamata</taxon>
        <taxon>Bifurcata</taxon>
        <taxon>Unidentata</taxon>
        <taxon>Episquamata</taxon>
        <taxon>Toxicofera</taxon>
        <taxon>Anguimorpha</taxon>
        <taxon>Paleoanguimorpha</taxon>
        <taxon>Varanoidea</taxon>
        <taxon>Varanidae</taxon>
        <taxon>Varanus</taxon>
    </lineage>
</organism>
<feature type="domain" description="Fanconi anaemia group A protein helical" evidence="4">
    <location>
        <begin position="388"/>
        <end position="416"/>
    </location>
</feature>
<dbReference type="Pfam" id="PF24781">
    <property type="entry name" value="FANCA_helical"/>
    <property type="match status" value="1"/>
</dbReference>
<evidence type="ECO:0000259" key="2">
    <source>
        <dbReference type="Pfam" id="PF03511"/>
    </source>
</evidence>
<protein>
    <submittedName>
        <fullName evidence="6">FA complementation group A</fullName>
    </submittedName>
</protein>
<reference evidence="6" key="2">
    <citation type="submission" date="2025-09" db="UniProtKB">
        <authorList>
            <consortium name="Ensembl"/>
        </authorList>
    </citation>
    <scope>IDENTIFICATION</scope>
</reference>
<dbReference type="InterPro" id="IPR003516">
    <property type="entry name" value="FANCA"/>
</dbReference>
<dbReference type="Proteomes" id="UP000694545">
    <property type="component" value="Unplaced"/>
</dbReference>
<feature type="domain" description="Fanconi anaemia group A protein arcN subdomain" evidence="5">
    <location>
        <begin position="503"/>
        <end position="720"/>
    </location>
</feature>